<dbReference type="PANTHER" id="PTHR44169">
    <property type="entry name" value="NADPH-DEPENDENT 1-ACYLDIHYDROXYACETONE PHOSPHATE REDUCTASE"/>
    <property type="match status" value="1"/>
</dbReference>
<dbReference type="EMBL" id="JABFUD020000002">
    <property type="protein sequence ID" value="KAI5082832.1"/>
    <property type="molecule type" value="Genomic_DNA"/>
</dbReference>
<evidence type="ECO:0000313" key="5">
    <source>
        <dbReference type="Proteomes" id="UP000886520"/>
    </source>
</evidence>
<evidence type="ECO:0000256" key="1">
    <source>
        <dbReference type="ARBA" id="ARBA00006484"/>
    </source>
</evidence>
<keyword evidence="5" id="KW-1185">Reference proteome</keyword>
<dbReference type="GO" id="GO:0016491">
    <property type="term" value="F:oxidoreductase activity"/>
    <property type="evidence" value="ECO:0007669"/>
    <property type="project" value="UniProtKB-KW"/>
</dbReference>
<dbReference type="GO" id="GO:0005783">
    <property type="term" value="C:endoplasmic reticulum"/>
    <property type="evidence" value="ECO:0007669"/>
    <property type="project" value="TreeGrafter"/>
</dbReference>
<dbReference type="Proteomes" id="UP000886520">
    <property type="component" value="Chromosome 3"/>
</dbReference>
<dbReference type="PROSITE" id="PS00061">
    <property type="entry name" value="ADH_SHORT"/>
    <property type="match status" value="1"/>
</dbReference>
<evidence type="ECO:0000313" key="4">
    <source>
        <dbReference type="EMBL" id="KAI5082832.1"/>
    </source>
</evidence>
<dbReference type="SUPFAM" id="SSF51735">
    <property type="entry name" value="NAD(P)-binding Rossmann-fold domains"/>
    <property type="match status" value="1"/>
</dbReference>
<dbReference type="InterPro" id="IPR036291">
    <property type="entry name" value="NAD(P)-bd_dom_sf"/>
</dbReference>
<organism evidence="4 5">
    <name type="scientific">Adiantum capillus-veneris</name>
    <name type="common">Maidenhair fern</name>
    <dbReference type="NCBI Taxonomy" id="13818"/>
    <lineage>
        <taxon>Eukaryota</taxon>
        <taxon>Viridiplantae</taxon>
        <taxon>Streptophyta</taxon>
        <taxon>Embryophyta</taxon>
        <taxon>Tracheophyta</taxon>
        <taxon>Polypodiopsida</taxon>
        <taxon>Polypodiidae</taxon>
        <taxon>Polypodiales</taxon>
        <taxon>Pteridineae</taxon>
        <taxon>Pteridaceae</taxon>
        <taxon>Vittarioideae</taxon>
        <taxon>Adiantum</taxon>
    </lineage>
</organism>
<dbReference type="OrthoDB" id="2102561at2759"/>
<evidence type="ECO:0000256" key="3">
    <source>
        <dbReference type="RuleBase" id="RU000363"/>
    </source>
</evidence>
<dbReference type="PRINTS" id="PR00081">
    <property type="entry name" value="GDHRDH"/>
</dbReference>
<comment type="similarity">
    <text evidence="1 3">Belongs to the short-chain dehydrogenases/reductases (SDR) family.</text>
</comment>
<accession>A0A9D4VAX5</accession>
<dbReference type="Gene3D" id="3.40.50.720">
    <property type="entry name" value="NAD(P)-binding Rossmann-like Domain"/>
    <property type="match status" value="1"/>
</dbReference>
<dbReference type="InterPro" id="IPR002347">
    <property type="entry name" value="SDR_fam"/>
</dbReference>
<keyword evidence="2" id="KW-0560">Oxidoreductase</keyword>
<protein>
    <submittedName>
        <fullName evidence="4">Uncharacterized protein</fullName>
    </submittedName>
</protein>
<dbReference type="PANTHER" id="PTHR44169:SF5">
    <property type="entry name" value="ENOYL-(ACYL CARRIER) REDUCTASE"/>
    <property type="match status" value="1"/>
</dbReference>
<comment type="caution">
    <text evidence="4">The sequence shown here is derived from an EMBL/GenBank/DDBJ whole genome shotgun (WGS) entry which is preliminary data.</text>
</comment>
<sequence length="254" mass="27368">MHKMDELTMLGIRTLEMDVTNDQSVRAGVSKIAQEAGHLDVLVNNAGVGATGPLAELPLAEVAHTMNVNVLGALRLVQEVVPIMVDNGGGTIVNVASIVAWAPTPWAGAYCASKAAIQALTHTLRVELRPFNIHTMLVCPGSIQSNLGNSNSVRLSQHRWSLYAPYASSILERATASQTSSATPAHLLAHRVVQASLSSQPPTHLAFGYMTTLFHLLSWSPLWLRDLFMSIRFGLPRTSTSQDPACKPLSKKDT</sequence>
<dbReference type="AlphaFoldDB" id="A0A9D4VAX5"/>
<reference evidence="4" key="1">
    <citation type="submission" date="2021-01" db="EMBL/GenBank/DDBJ databases">
        <title>Adiantum capillus-veneris genome.</title>
        <authorList>
            <person name="Fang Y."/>
            <person name="Liao Q."/>
        </authorList>
    </citation>
    <scope>NUCLEOTIDE SEQUENCE</scope>
    <source>
        <strain evidence="4">H3</strain>
        <tissue evidence="4">Leaf</tissue>
    </source>
</reference>
<dbReference type="Pfam" id="PF00106">
    <property type="entry name" value="adh_short"/>
    <property type="match status" value="1"/>
</dbReference>
<gene>
    <name evidence="4" type="ORF">GOP47_0002575</name>
</gene>
<proteinExistence type="inferred from homology"/>
<name>A0A9D4VAX5_ADICA</name>
<dbReference type="PRINTS" id="PR00080">
    <property type="entry name" value="SDRFAMILY"/>
</dbReference>
<dbReference type="InterPro" id="IPR020904">
    <property type="entry name" value="Sc_DH/Rdtase_CS"/>
</dbReference>
<evidence type="ECO:0000256" key="2">
    <source>
        <dbReference type="ARBA" id="ARBA00023002"/>
    </source>
</evidence>